<keyword evidence="1" id="KW-1133">Transmembrane helix</keyword>
<feature type="transmembrane region" description="Helical" evidence="1">
    <location>
        <begin position="37"/>
        <end position="55"/>
    </location>
</feature>
<reference evidence="2 3" key="1">
    <citation type="submission" date="2012-12" db="EMBL/GenBank/DDBJ databases">
        <title>Whole genome shotgun sequence of Gordonia hirsuta NBRC 16056.</title>
        <authorList>
            <person name="Isaki-Nakamura S."/>
            <person name="Hosoyama A."/>
            <person name="Tsuchikane K."/>
            <person name="Katsumata H."/>
            <person name="Baba S."/>
            <person name="Yamazaki S."/>
            <person name="Fujita N."/>
        </authorList>
    </citation>
    <scope>NUCLEOTIDE SEQUENCE [LARGE SCALE GENOMIC DNA]</scope>
    <source>
        <strain evidence="2 3">NBRC 16056</strain>
    </source>
</reference>
<organism evidence="2 3">
    <name type="scientific">Gordonia hirsuta DSM 44140 = NBRC 16056</name>
    <dbReference type="NCBI Taxonomy" id="1121927"/>
    <lineage>
        <taxon>Bacteria</taxon>
        <taxon>Bacillati</taxon>
        <taxon>Actinomycetota</taxon>
        <taxon>Actinomycetes</taxon>
        <taxon>Mycobacteriales</taxon>
        <taxon>Gordoniaceae</taxon>
        <taxon>Gordonia</taxon>
    </lineage>
</organism>
<keyword evidence="3" id="KW-1185">Reference proteome</keyword>
<evidence type="ECO:0000313" key="3">
    <source>
        <dbReference type="Proteomes" id="UP000053405"/>
    </source>
</evidence>
<keyword evidence="1" id="KW-0812">Transmembrane</keyword>
<dbReference type="STRING" id="1121927.GOHSU_21_00150"/>
<keyword evidence="1" id="KW-0472">Membrane</keyword>
<accession>L7LBX8</accession>
<evidence type="ECO:0000256" key="1">
    <source>
        <dbReference type="SAM" id="Phobius"/>
    </source>
</evidence>
<dbReference type="RefSeq" id="WP_005939775.1">
    <property type="nucleotide sequence ID" value="NZ_ATVK01000011.1"/>
</dbReference>
<dbReference type="EMBL" id="BANT01000021">
    <property type="protein sequence ID" value="GAC57523.1"/>
    <property type="molecule type" value="Genomic_DNA"/>
</dbReference>
<protein>
    <submittedName>
        <fullName evidence="2">Uncharacterized protein</fullName>
    </submittedName>
</protein>
<feature type="transmembrane region" description="Helical" evidence="1">
    <location>
        <begin position="7"/>
        <end position="25"/>
    </location>
</feature>
<dbReference type="AlphaFoldDB" id="L7LBX8"/>
<proteinExistence type="predicted"/>
<dbReference type="Proteomes" id="UP000053405">
    <property type="component" value="Unassembled WGS sequence"/>
</dbReference>
<name>L7LBX8_9ACTN</name>
<sequence length="63" mass="6771">MRTQGLWYPVGTIVLGALLVVWTATDLSDGETNAMTWITLVIGAVGIALGIGRLVQTLRDRTD</sequence>
<evidence type="ECO:0000313" key="2">
    <source>
        <dbReference type="EMBL" id="GAC57523.1"/>
    </source>
</evidence>
<gene>
    <name evidence="2" type="ORF">GOHSU_21_00150</name>
</gene>
<comment type="caution">
    <text evidence="2">The sequence shown here is derived from an EMBL/GenBank/DDBJ whole genome shotgun (WGS) entry which is preliminary data.</text>
</comment>